<dbReference type="RefSeq" id="WP_377355454.1">
    <property type="nucleotide sequence ID" value="NZ_JBHTCM010000003.1"/>
</dbReference>
<reference evidence="3" key="1">
    <citation type="journal article" date="2019" name="Int. J. Syst. Evol. Microbiol.">
        <title>The Global Catalogue of Microorganisms (GCM) 10K type strain sequencing project: providing services to taxonomists for standard genome sequencing and annotation.</title>
        <authorList>
            <consortium name="The Broad Institute Genomics Platform"/>
            <consortium name="The Broad Institute Genome Sequencing Center for Infectious Disease"/>
            <person name="Wu L."/>
            <person name="Ma J."/>
        </authorList>
    </citation>
    <scope>NUCLEOTIDE SEQUENCE [LARGE SCALE GENOMIC DNA]</scope>
    <source>
        <strain evidence="3">CGMCC 1.16275</strain>
    </source>
</reference>
<feature type="compositionally biased region" description="Gly residues" evidence="1">
    <location>
        <begin position="75"/>
        <end position="89"/>
    </location>
</feature>
<organism evidence="2 3">
    <name type="scientific">Rhodocista pekingensis</name>
    <dbReference type="NCBI Taxonomy" id="201185"/>
    <lineage>
        <taxon>Bacteria</taxon>
        <taxon>Pseudomonadati</taxon>
        <taxon>Pseudomonadota</taxon>
        <taxon>Alphaproteobacteria</taxon>
        <taxon>Rhodospirillales</taxon>
        <taxon>Azospirillaceae</taxon>
        <taxon>Rhodocista</taxon>
    </lineage>
</organism>
<name>A0ABW2KQT3_9PROT</name>
<comment type="caution">
    <text evidence="2">The sequence shown here is derived from an EMBL/GenBank/DDBJ whole genome shotgun (WGS) entry which is preliminary data.</text>
</comment>
<evidence type="ECO:0000313" key="2">
    <source>
        <dbReference type="EMBL" id="MFC7331588.1"/>
    </source>
</evidence>
<gene>
    <name evidence="2" type="ORF">ACFQPS_00300</name>
</gene>
<feature type="region of interest" description="Disordered" evidence="1">
    <location>
        <begin position="59"/>
        <end position="93"/>
    </location>
</feature>
<sequence>MSAAASGAGDAFASHVPAWKFPGLRARLTAAEHEGRLGEPCGHEHRALVRRWARGYALHSRQQADKERQGKAGRAPGGWKAGAERGPGTGRRRIATGARLKVIEAATAASFAPRDWLTAELLPGDIVRAYEATQGPLRALGSVRPSYRRYLQWLHWRRSLGPVADLRVEAGPVLRHHPELREFGLAHEGGGLYRGTVEGELVPTLRVFCARHRIPLTVLRGTD</sequence>
<dbReference type="Proteomes" id="UP001596456">
    <property type="component" value="Unassembled WGS sequence"/>
</dbReference>
<keyword evidence="3" id="KW-1185">Reference proteome</keyword>
<dbReference type="EMBL" id="JBHTCM010000003">
    <property type="protein sequence ID" value="MFC7331588.1"/>
    <property type="molecule type" value="Genomic_DNA"/>
</dbReference>
<evidence type="ECO:0000256" key="1">
    <source>
        <dbReference type="SAM" id="MobiDB-lite"/>
    </source>
</evidence>
<evidence type="ECO:0000313" key="3">
    <source>
        <dbReference type="Proteomes" id="UP001596456"/>
    </source>
</evidence>
<accession>A0ABW2KQT3</accession>
<protein>
    <submittedName>
        <fullName evidence="2">Uncharacterized protein</fullName>
    </submittedName>
</protein>
<proteinExistence type="predicted"/>